<evidence type="ECO:0000313" key="3">
    <source>
        <dbReference type="Proteomes" id="UP001378188"/>
    </source>
</evidence>
<keyword evidence="3" id="KW-1185">Reference proteome</keyword>
<dbReference type="Proteomes" id="UP001378188">
    <property type="component" value="Unassembled WGS sequence"/>
</dbReference>
<evidence type="ECO:0000256" key="1">
    <source>
        <dbReference type="SAM" id="Phobius"/>
    </source>
</evidence>
<organism evidence="2 3">
    <name type="scientific">Microbaculum marinum</name>
    <dbReference type="NCBI Taxonomy" id="1764581"/>
    <lineage>
        <taxon>Bacteria</taxon>
        <taxon>Pseudomonadati</taxon>
        <taxon>Pseudomonadota</taxon>
        <taxon>Alphaproteobacteria</taxon>
        <taxon>Hyphomicrobiales</taxon>
        <taxon>Tepidamorphaceae</taxon>
        <taxon>Microbaculum</taxon>
    </lineage>
</organism>
<reference evidence="2 3" key="1">
    <citation type="submission" date="2024-02" db="EMBL/GenBank/DDBJ databases">
        <title>Genome analysis and characterization of Microbaculum marinisediminis sp. nov., isolated from marine sediment.</title>
        <authorList>
            <person name="Du Z.-J."/>
            <person name="Ye Y.-Q."/>
            <person name="Zhang Z.-R."/>
            <person name="Yuan S.-M."/>
            <person name="Zhang X.-Y."/>
        </authorList>
    </citation>
    <scope>NUCLEOTIDE SEQUENCE [LARGE SCALE GENOMIC DNA]</scope>
    <source>
        <strain evidence="2 3">SDUM1044001</strain>
    </source>
</reference>
<dbReference type="EMBL" id="JAZHOF010000012">
    <property type="protein sequence ID" value="MEJ8574482.1"/>
    <property type="molecule type" value="Genomic_DNA"/>
</dbReference>
<dbReference type="AlphaFoldDB" id="A0AAW9RL70"/>
<feature type="transmembrane region" description="Helical" evidence="1">
    <location>
        <begin position="28"/>
        <end position="52"/>
    </location>
</feature>
<evidence type="ECO:0000313" key="2">
    <source>
        <dbReference type="EMBL" id="MEJ8574482.1"/>
    </source>
</evidence>
<keyword evidence="1" id="KW-1133">Transmembrane helix</keyword>
<keyword evidence="1" id="KW-0812">Transmembrane</keyword>
<sequence length="145" mass="15656">MMTHARATRLLRRAGAGLAGRLRGRGGFLLLETLVGVTLMAFILSVLPAGVVMSRKTIQKSADIVGARLVVEAVLVNEFSGQNLQPGARSGELDGYQWASMVRPRVDLEKAYKGRGWVPYDVSVAVTIPNGARLKVETLRLGKGR</sequence>
<proteinExistence type="predicted"/>
<protein>
    <recommendedName>
        <fullName evidence="4">Type II secretion system protein</fullName>
    </recommendedName>
</protein>
<name>A0AAW9RL70_9HYPH</name>
<dbReference type="RefSeq" id="WP_340332184.1">
    <property type="nucleotide sequence ID" value="NZ_JAZHOF010000012.1"/>
</dbReference>
<gene>
    <name evidence="2" type="ORF">V3328_23590</name>
</gene>
<evidence type="ECO:0008006" key="4">
    <source>
        <dbReference type="Google" id="ProtNLM"/>
    </source>
</evidence>
<keyword evidence="1" id="KW-0472">Membrane</keyword>
<comment type="caution">
    <text evidence="2">The sequence shown here is derived from an EMBL/GenBank/DDBJ whole genome shotgun (WGS) entry which is preliminary data.</text>
</comment>
<accession>A0AAW9RL70</accession>